<feature type="region of interest" description="Disordered" evidence="1">
    <location>
        <begin position="215"/>
        <end position="237"/>
    </location>
</feature>
<feature type="chain" id="PRO_5046898073" evidence="3">
    <location>
        <begin position="28"/>
        <end position="311"/>
    </location>
</feature>
<evidence type="ECO:0000256" key="1">
    <source>
        <dbReference type="SAM" id="MobiDB-lite"/>
    </source>
</evidence>
<feature type="transmembrane region" description="Helical" evidence="2">
    <location>
        <begin position="282"/>
        <end position="302"/>
    </location>
</feature>
<keyword evidence="2" id="KW-0472">Membrane</keyword>
<feature type="region of interest" description="Disordered" evidence="1">
    <location>
        <begin position="253"/>
        <end position="272"/>
    </location>
</feature>
<protein>
    <submittedName>
        <fullName evidence="4">LPXTG cell wall anchor domain-containing protein</fullName>
    </submittedName>
</protein>
<sequence>MKTFSIFLYSIVCFVATSLNMTHVTYASTDMTPIGFQFLTASNMPISNETFQLQLDNEVKHLTTRSDGLAFVEIPNKNIKPHYTLTTSNQQTFTVEPNKLYQLTSSDSQIRNTPSINNQNITIEVLSKTYQPLSNVEVKLLAQNQEFIGKTNNEGSTTINIPSNIPRDTAFDVKINGIDTHSSISIGDDKYYTFNSDNKSVSPFIQDSVQHNQLDNNHENQQSPPNTNSLNHNQNNPQSYQISVVKDFLIPNHSNQSTSEKEKKTNLETKKLPETGQKSTNYFKYVMSSLLICITTILFIIIRKKKAQQNN</sequence>
<keyword evidence="2" id="KW-1133">Transmembrane helix</keyword>
<dbReference type="EMBL" id="JAGXBM010000009">
    <property type="protein sequence ID" value="MBS3697308.1"/>
    <property type="molecule type" value="Genomic_DNA"/>
</dbReference>
<feature type="compositionally biased region" description="Basic and acidic residues" evidence="1">
    <location>
        <begin position="259"/>
        <end position="272"/>
    </location>
</feature>
<evidence type="ECO:0000313" key="4">
    <source>
        <dbReference type="EMBL" id="MBS3697308.1"/>
    </source>
</evidence>
<dbReference type="NCBIfam" id="TIGR01167">
    <property type="entry name" value="LPXTG_anchor"/>
    <property type="match status" value="1"/>
</dbReference>
<feature type="signal peptide" evidence="3">
    <location>
        <begin position="1"/>
        <end position="27"/>
    </location>
</feature>
<name>A0ABS5MN06_9STAP</name>
<keyword evidence="2" id="KW-0812">Transmembrane</keyword>
<dbReference type="Proteomes" id="UP000681586">
    <property type="component" value="Unassembled WGS sequence"/>
</dbReference>
<keyword evidence="5" id="KW-1185">Reference proteome</keyword>
<evidence type="ECO:0000256" key="2">
    <source>
        <dbReference type="SAM" id="Phobius"/>
    </source>
</evidence>
<reference evidence="4 5" key="1">
    <citation type="submission" date="2021-05" db="EMBL/GenBank/DDBJ databases">
        <title>Staphylococcus fleurettii isolated from lake water in First Nation community in Manitoba, Canada.</title>
        <authorList>
            <person name="Bashar S."/>
            <person name="Murdock A."/>
            <person name="Patidar R."/>
            <person name="Golding G."/>
            <person name="Farenhorst A."/>
            <person name="Kumar A."/>
        </authorList>
    </citation>
    <scope>NUCLEOTIDE SEQUENCE [LARGE SCALE GENOMIC DNA]</scope>
    <source>
        <strain evidence="4 5">SF002</strain>
    </source>
</reference>
<gene>
    <name evidence="4" type="ORF">JJQ58_07495</name>
</gene>
<accession>A0ABS5MN06</accession>
<dbReference type="RefSeq" id="WP_119634262.1">
    <property type="nucleotide sequence ID" value="NZ_JAAQPD010000028.1"/>
</dbReference>
<evidence type="ECO:0000313" key="5">
    <source>
        <dbReference type="Proteomes" id="UP000681586"/>
    </source>
</evidence>
<comment type="caution">
    <text evidence="4">The sequence shown here is derived from an EMBL/GenBank/DDBJ whole genome shotgun (WGS) entry which is preliminary data.</text>
</comment>
<organism evidence="4 5">
    <name type="scientific">Mammaliicoccus fleurettii</name>
    <dbReference type="NCBI Taxonomy" id="150056"/>
    <lineage>
        <taxon>Bacteria</taxon>
        <taxon>Bacillati</taxon>
        <taxon>Bacillota</taxon>
        <taxon>Bacilli</taxon>
        <taxon>Bacillales</taxon>
        <taxon>Staphylococcaceae</taxon>
        <taxon>Mammaliicoccus</taxon>
    </lineage>
</organism>
<keyword evidence="3" id="KW-0732">Signal</keyword>
<evidence type="ECO:0000256" key="3">
    <source>
        <dbReference type="SAM" id="SignalP"/>
    </source>
</evidence>
<proteinExistence type="predicted"/>